<evidence type="ECO:0000313" key="1">
    <source>
        <dbReference type="EMBL" id="RGQ42409.1"/>
    </source>
</evidence>
<name>A0A412AYL7_9FIRM</name>
<reference evidence="1 2" key="1">
    <citation type="submission" date="2018-08" db="EMBL/GenBank/DDBJ databases">
        <title>A genome reference for cultivated species of the human gut microbiota.</title>
        <authorList>
            <person name="Zou Y."/>
            <person name="Xue W."/>
            <person name="Luo G."/>
        </authorList>
    </citation>
    <scope>NUCLEOTIDE SEQUENCE [LARGE SCALE GENOMIC DNA]</scope>
    <source>
        <strain evidence="1 2">AF28-26</strain>
    </source>
</reference>
<evidence type="ECO:0000313" key="2">
    <source>
        <dbReference type="Proteomes" id="UP000284751"/>
    </source>
</evidence>
<accession>A0A412AYL7</accession>
<comment type="caution">
    <text evidence="1">The sequence shown here is derived from an EMBL/GenBank/DDBJ whole genome shotgun (WGS) entry which is preliminary data.</text>
</comment>
<protein>
    <submittedName>
        <fullName evidence="1">Uncharacterized protein</fullName>
    </submittedName>
</protein>
<proteinExistence type="predicted"/>
<gene>
    <name evidence="1" type="ORF">DWY99_04815</name>
</gene>
<dbReference type="Proteomes" id="UP000284751">
    <property type="component" value="Unassembled WGS sequence"/>
</dbReference>
<dbReference type="AlphaFoldDB" id="A0A412AYL7"/>
<sequence>MQMASRTNALRRGQYLRALTAYADPPALLVGYYFRQGNTPRINRGKKKSFRMRLSEGKQILESKRLNEKEI</sequence>
<dbReference type="EMBL" id="QRTC01000012">
    <property type="protein sequence ID" value="RGQ42409.1"/>
    <property type="molecule type" value="Genomic_DNA"/>
</dbReference>
<organism evidence="1 2">
    <name type="scientific">[Clostridium] leptum</name>
    <dbReference type="NCBI Taxonomy" id="1535"/>
    <lineage>
        <taxon>Bacteria</taxon>
        <taxon>Bacillati</taxon>
        <taxon>Bacillota</taxon>
        <taxon>Clostridia</taxon>
        <taxon>Eubacteriales</taxon>
        <taxon>Oscillospiraceae</taxon>
        <taxon>Oscillospiraceae incertae sedis</taxon>
    </lineage>
</organism>